<evidence type="ECO:0000313" key="2">
    <source>
        <dbReference type="Proteomes" id="UP000054498"/>
    </source>
</evidence>
<dbReference type="RefSeq" id="XP_013899753.1">
    <property type="nucleotide sequence ID" value="XM_014044299.1"/>
</dbReference>
<accession>A0A0D2KZY4</accession>
<proteinExistence type="predicted"/>
<evidence type="ECO:0000313" key="1">
    <source>
        <dbReference type="EMBL" id="KIZ00734.1"/>
    </source>
</evidence>
<dbReference type="KEGG" id="mng:MNEG_7228"/>
<name>A0A0D2KZY4_9CHLO</name>
<keyword evidence="2" id="KW-1185">Reference proteome</keyword>
<organism evidence="1 2">
    <name type="scientific">Monoraphidium neglectum</name>
    <dbReference type="NCBI Taxonomy" id="145388"/>
    <lineage>
        <taxon>Eukaryota</taxon>
        <taxon>Viridiplantae</taxon>
        <taxon>Chlorophyta</taxon>
        <taxon>core chlorophytes</taxon>
        <taxon>Chlorophyceae</taxon>
        <taxon>CS clade</taxon>
        <taxon>Sphaeropleales</taxon>
        <taxon>Selenastraceae</taxon>
        <taxon>Monoraphidium</taxon>
    </lineage>
</organism>
<dbReference type="AlphaFoldDB" id="A0A0D2KZY4"/>
<reference evidence="1 2" key="1">
    <citation type="journal article" date="2013" name="BMC Genomics">
        <title>Reconstruction of the lipid metabolism for the microalga Monoraphidium neglectum from its genome sequence reveals characteristics suitable for biofuel production.</title>
        <authorList>
            <person name="Bogen C."/>
            <person name="Al-Dilaimi A."/>
            <person name="Albersmeier A."/>
            <person name="Wichmann J."/>
            <person name="Grundmann M."/>
            <person name="Rupp O."/>
            <person name="Lauersen K.J."/>
            <person name="Blifernez-Klassen O."/>
            <person name="Kalinowski J."/>
            <person name="Goesmann A."/>
            <person name="Mussgnug J.H."/>
            <person name="Kruse O."/>
        </authorList>
    </citation>
    <scope>NUCLEOTIDE SEQUENCE [LARGE SCALE GENOMIC DNA]</scope>
    <source>
        <strain evidence="1 2">SAG 48.87</strain>
    </source>
</reference>
<gene>
    <name evidence="1" type="ORF">MNEG_7228</name>
</gene>
<protein>
    <submittedName>
        <fullName evidence="1">Uncharacterized protein</fullName>
    </submittedName>
</protein>
<dbReference type="GeneID" id="25740104"/>
<dbReference type="Proteomes" id="UP000054498">
    <property type="component" value="Unassembled WGS sequence"/>
</dbReference>
<dbReference type="EMBL" id="KK101478">
    <property type="protein sequence ID" value="KIZ00734.1"/>
    <property type="molecule type" value="Genomic_DNA"/>
</dbReference>
<dbReference type="OrthoDB" id="532139at2759"/>
<sequence>MGQPCLKMVDNAAKLNANSIKFVPTVHYYGSDSKIDRFCYSCIKYAVDTYNVDVAILAHLDNMKEYTWRNLLQASPGAPPQRQAAALPAPLLHVAGRAVLF</sequence>